<protein>
    <recommendedName>
        <fullName evidence="5">Gem-associated protein 2</fullName>
    </recommendedName>
</protein>
<dbReference type="PANTHER" id="PTHR12794">
    <property type="entry name" value="GEMIN2"/>
    <property type="match status" value="1"/>
</dbReference>
<feature type="compositionally biased region" description="Acidic residues" evidence="2">
    <location>
        <begin position="116"/>
        <end position="134"/>
    </location>
</feature>
<proteinExistence type="inferred from homology"/>
<evidence type="ECO:0008006" key="5">
    <source>
        <dbReference type="Google" id="ProtNLM"/>
    </source>
</evidence>
<dbReference type="EMBL" id="OZ019897">
    <property type="protein sequence ID" value="CAK9225636.1"/>
    <property type="molecule type" value="Genomic_DNA"/>
</dbReference>
<dbReference type="Pfam" id="PF04938">
    <property type="entry name" value="SIP1"/>
    <property type="match status" value="1"/>
</dbReference>
<evidence type="ECO:0000313" key="4">
    <source>
        <dbReference type="Proteomes" id="UP001497512"/>
    </source>
</evidence>
<evidence type="ECO:0000256" key="2">
    <source>
        <dbReference type="SAM" id="MobiDB-lite"/>
    </source>
</evidence>
<keyword evidence="4" id="KW-1185">Reference proteome</keyword>
<gene>
    <name evidence="3" type="ORF">CSSPTR1EN2_LOCUS17750</name>
</gene>
<dbReference type="Proteomes" id="UP001497512">
    <property type="component" value="Chromosome 5"/>
</dbReference>
<comment type="similarity">
    <text evidence="1">Belongs to the gemin-2 family.</text>
</comment>
<organism evidence="3 4">
    <name type="scientific">Sphagnum troendelagicum</name>
    <dbReference type="NCBI Taxonomy" id="128251"/>
    <lineage>
        <taxon>Eukaryota</taxon>
        <taxon>Viridiplantae</taxon>
        <taxon>Streptophyta</taxon>
        <taxon>Embryophyta</taxon>
        <taxon>Bryophyta</taxon>
        <taxon>Sphagnophytina</taxon>
        <taxon>Sphagnopsida</taxon>
        <taxon>Sphagnales</taxon>
        <taxon>Sphagnaceae</taxon>
        <taxon>Sphagnum</taxon>
    </lineage>
</organism>
<dbReference type="Gene3D" id="1.20.58.1070">
    <property type="match status" value="1"/>
</dbReference>
<name>A0ABP0UML8_9BRYO</name>
<dbReference type="PANTHER" id="PTHR12794:SF0">
    <property type="entry name" value="GEM-ASSOCIATED PROTEIN 2"/>
    <property type="match status" value="1"/>
</dbReference>
<evidence type="ECO:0000256" key="1">
    <source>
        <dbReference type="ARBA" id="ARBA00025758"/>
    </source>
</evidence>
<feature type="region of interest" description="Disordered" evidence="2">
    <location>
        <begin position="112"/>
        <end position="136"/>
    </location>
</feature>
<feature type="region of interest" description="Disordered" evidence="2">
    <location>
        <begin position="51"/>
        <end position="77"/>
    </location>
</feature>
<accession>A0ABP0UML8</accession>
<evidence type="ECO:0000313" key="3">
    <source>
        <dbReference type="EMBL" id="CAK9225636.1"/>
    </source>
</evidence>
<dbReference type="InterPro" id="IPR035426">
    <property type="entry name" value="Gemin2/Brr1"/>
</dbReference>
<sequence length="402" mass="44722">MRRSYKREELLALQETGKKAVTEQQQEPWVEKILAALEFFADDFYEMEKNNNGQVKSRHRNADRRQRGARGVPKSWDRGLDHQACEVGQEQGVTAAGWSHNNNKGGGAAAVVERAEVDEEEEEEEEEDSEEDVDSFQPRAFAVEGEPDFASGPPQDGWEYLRRVRQVWEAAQCPKVKVAKIDPQKLMVEQTPYMPSIPSVQPCASHLLPSKEWETEFLVDFSNLRTASTNGSGSTTTIGGVLKLVDEELGSKMEISGYEGTVELQAEISGYPKDTAQTSQDVVDGLKIGGMLGASKDPKPPLLGILVRLDAVSRAALLRFHIAWLERVDGLPYERTLWLFALSVVIDKPLDAQTSAAFRALLRRCAILRATKVSADDEELHRLNLLITIAGHYFGQSEDLLG</sequence>
<reference evidence="3" key="1">
    <citation type="submission" date="2024-02" db="EMBL/GenBank/DDBJ databases">
        <authorList>
            <consortium name="ELIXIR-Norway"/>
            <consortium name="Elixir Norway"/>
        </authorList>
    </citation>
    <scope>NUCLEOTIDE SEQUENCE</scope>
</reference>